<evidence type="ECO:0000256" key="1">
    <source>
        <dbReference type="ARBA" id="ARBA00007367"/>
    </source>
</evidence>
<proteinExistence type="inferred from homology"/>
<reference evidence="3" key="1">
    <citation type="submission" date="2021-01" db="EMBL/GenBank/DDBJ databases">
        <authorList>
            <person name="Li R."/>
            <person name="Bekaert M."/>
        </authorList>
    </citation>
    <scope>NUCLEOTIDE SEQUENCE</scope>
    <source>
        <strain evidence="3">Farmed</strain>
    </source>
</reference>
<comment type="caution">
    <text evidence="3">The sequence shown here is derived from an EMBL/GenBank/DDBJ whole genome shotgun (WGS) entry which is preliminary data.</text>
</comment>
<accession>A0A812DZQ3</accession>
<name>A0A812DZQ3_ACAPH</name>
<evidence type="ECO:0000313" key="4">
    <source>
        <dbReference type="Proteomes" id="UP000597762"/>
    </source>
</evidence>
<dbReference type="GO" id="GO:0098662">
    <property type="term" value="P:inorganic cation transmembrane transport"/>
    <property type="evidence" value="ECO:0007669"/>
    <property type="project" value="TreeGrafter"/>
</dbReference>
<gene>
    <name evidence="3" type="ORF">SPHA_61636</name>
</gene>
<keyword evidence="2" id="KW-0812">Transmembrane</keyword>
<protein>
    <submittedName>
        <fullName evidence="3">Uncharacterized protein</fullName>
    </submittedName>
</protein>
<organism evidence="3 4">
    <name type="scientific">Acanthosepion pharaonis</name>
    <name type="common">Pharaoh cuttlefish</name>
    <name type="synonym">Sepia pharaonis</name>
    <dbReference type="NCBI Taxonomy" id="158019"/>
    <lineage>
        <taxon>Eukaryota</taxon>
        <taxon>Metazoa</taxon>
        <taxon>Spiralia</taxon>
        <taxon>Lophotrochozoa</taxon>
        <taxon>Mollusca</taxon>
        <taxon>Cephalopoda</taxon>
        <taxon>Coleoidea</taxon>
        <taxon>Decapodiformes</taxon>
        <taxon>Sepiida</taxon>
        <taxon>Sepiina</taxon>
        <taxon>Sepiidae</taxon>
        <taxon>Acanthosepion</taxon>
    </lineage>
</organism>
<evidence type="ECO:0000313" key="3">
    <source>
        <dbReference type="EMBL" id="CAE1309989.1"/>
    </source>
</evidence>
<dbReference type="InterPro" id="IPR051843">
    <property type="entry name" value="CPA1_transporter"/>
</dbReference>
<sequence length="159" mass="17796">MSLCCCFFVTGLICIALFIGLLCRVLSSFLLTLASSLNIKEKFFLSMALMPKADMQVALSALILQKAIGKEVDKTLSEYSYIVLNMTVLVSLFTLPLGVAFIAWAGPCLLHQRIKFRRNSSASRHSTSRSRFLSEGKELLEKDCKLEESLFEEQTDTKL</sequence>
<dbReference type="OrthoDB" id="423807at2759"/>
<dbReference type="EMBL" id="CAHIKZ030004380">
    <property type="protein sequence ID" value="CAE1309989.1"/>
    <property type="molecule type" value="Genomic_DNA"/>
</dbReference>
<dbReference type="PANTHER" id="PTHR31102">
    <property type="match status" value="1"/>
</dbReference>
<keyword evidence="2" id="KW-1133">Transmembrane helix</keyword>
<keyword evidence="4" id="KW-1185">Reference proteome</keyword>
<evidence type="ECO:0000256" key="2">
    <source>
        <dbReference type="SAM" id="Phobius"/>
    </source>
</evidence>
<dbReference type="PANTHER" id="PTHR31102:SF1">
    <property type="entry name" value="CATION_H+ EXCHANGER DOMAIN-CONTAINING PROTEIN"/>
    <property type="match status" value="1"/>
</dbReference>
<keyword evidence="2" id="KW-0472">Membrane</keyword>
<dbReference type="Proteomes" id="UP000597762">
    <property type="component" value="Unassembled WGS sequence"/>
</dbReference>
<comment type="similarity">
    <text evidence="1">Belongs to the monovalent cation:proton antiporter 1 (CPA1) transporter (TC 2.A.36) family.</text>
</comment>
<dbReference type="AlphaFoldDB" id="A0A812DZQ3"/>
<feature type="transmembrane region" description="Helical" evidence="2">
    <location>
        <begin position="82"/>
        <end position="110"/>
    </location>
</feature>